<dbReference type="AlphaFoldDB" id="A0A1H2VRX6"/>
<evidence type="ECO:0000313" key="6">
    <source>
        <dbReference type="EMBL" id="SDW71162.1"/>
    </source>
</evidence>
<sequence length="1012" mass="118521">MRPLVLKMQAFSTYLNETIIDFKGLNEKGLYLISGDTGAGKTTIFDAISYALYGETSGSDRSNDVFRSSYANYDQPTRIAFDFELQGKVYHIKRELSYTKSGNKRPDIAELYEGEQLLETGKTPVDKRVKTLLGVDARQFRQIVMIAQGEFTKLLLADSKEKEKIFRNLFHTDGLKQFEDILKSHADEYKKRYEEKSVALRTMLAGLPFEIEQFTPETLSFIEEQLEVYRKEATSEQEGLKERETKKQELTKEFAYSEGLNRDIDLYDKKKQEEEDLLLKKKDYDNLGKELEQLRLANQVSLKENEVIRLKNDYDLLCDQLEEAKKQNEALALQEEDFNKELEELSQGEKRISQLDLEISKGKDELKVKKAYERSQKRLSQLRRDELHNLEQLHEHEKDLSIKEKQLEDNRKYVEQLGDYRLLLKDKDQLVSEYQNRRNMMHQLSDDYNRYNNEEEAYYELSQVYGKSLKDYDEAYQKYLEESQRFRDNQAGILARDLKEGEPCPVCGSIHHPHKAIMETRVLSIQEIESLEKRAEQLRIEKEQAFSNMSDQKEKKRVAFHDVETLKKQLHIEEELSKETFIRLLDQMTKKDIQLKKEYKDLQEEISYRENLKKTIEKDKILLEEKEKAIVQAKSDLEHLSIHIKEEESACHTSLSHYPNLLSFSEESMKEKEEERRLLSRRVVLIQEKRDQRLKDKARIHTLKETLSSQLEIKKSDLVKQKNAFEQMLNDHFERSEYDLLKKKIKDLAVMSEDYNRYMHRLELVKSSLAELEDRVKGKEKVDLSLLDEQLKTFSYEKKEKDEKAFACINAYENLKKQYVKIKKAASENEKLFDDYRRYAHLNSITSGKNSEKISFERFVLASYFEHVLEYANRELSRLTCDRFSFLRRKETKGNAGQGLDLNIIDYESGSIRDVKSLSGGESFKASLALALGLSTMIQEYAGGIELNALFIDEGFGTLDDESLDQAINVLMDMKNDKVIGIISHVSDLKERIEAGIEVKRGKHGSSLYVHY</sequence>
<dbReference type="RefSeq" id="WP_074687191.1">
    <property type="nucleotide sequence ID" value="NZ_FNNF01000038.1"/>
</dbReference>
<comment type="subunit">
    <text evidence="2">Heterodimer of SbcC and SbcD.</text>
</comment>
<dbReference type="eggNOG" id="COG0419">
    <property type="taxonomic scope" value="Bacteria"/>
</dbReference>
<protein>
    <recommendedName>
        <fullName evidence="3">Nuclease SbcCD subunit C</fullName>
    </recommendedName>
</protein>
<dbReference type="SUPFAM" id="SSF52540">
    <property type="entry name" value="P-loop containing nucleoside triphosphate hydrolases"/>
    <property type="match status" value="2"/>
</dbReference>
<evidence type="ECO:0000313" key="7">
    <source>
        <dbReference type="Proteomes" id="UP000182429"/>
    </source>
</evidence>
<accession>A0A1H2VRX6</accession>
<feature type="coiled-coil region" evidence="4">
    <location>
        <begin position="307"/>
        <end position="341"/>
    </location>
</feature>
<evidence type="ECO:0000256" key="3">
    <source>
        <dbReference type="ARBA" id="ARBA00013368"/>
    </source>
</evidence>
<keyword evidence="6" id="KW-0269">Exonuclease</keyword>
<feature type="coiled-coil region" evidence="4">
    <location>
        <begin position="521"/>
        <end position="555"/>
    </location>
</feature>
<name>A0A1H2VRX6_9FIRM</name>
<dbReference type="InterPro" id="IPR038729">
    <property type="entry name" value="Rad50/SbcC_AAA"/>
</dbReference>
<feature type="coiled-coil region" evidence="4">
    <location>
        <begin position="755"/>
        <end position="782"/>
    </location>
</feature>
<dbReference type="Proteomes" id="UP000182429">
    <property type="component" value="Unassembled WGS sequence"/>
</dbReference>
<evidence type="ECO:0000256" key="1">
    <source>
        <dbReference type="ARBA" id="ARBA00006930"/>
    </source>
</evidence>
<keyword evidence="4" id="KW-0175">Coiled coil</keyword>
<dbReference type="PANTHER" id="PTHR32114">
    <property type="entry name" value="ABC TRANSPORTER ABCH.3"/>
    <property type="match status" value="1"/>
</dbReference>
<dbReference type="InterPro" id="IPR027417">
    <property type="entry name" value="P-loop_NTPase"/>
</dbReference>
<keyword evidence="6" id="KW-0378">Hydrolase</keyword>
<dbReference type="GO" id="GO:0004527">
    <property type="term" value="F:exonuclease activity"/>
    <property type="evidence" value="ECO:0007669"/>
    <property type="project" value="UniProtKB-KW"/>
</dbReference>
<evidence type="ECO:0000256" key="2">
    <source>
        <dbReference type="ARBA" id="ARBA00011322"/>
    </source>
</evidence>
<dbReference type="STRING" id="1630.SAMN05216514_10560"/>
<dbReference type="Gene3D" id="3.40.50.300">
    <property type="entry name" value="P-loop containing nucleotide triphosphate hydrolases"/>
    <property type="match status" value="2"/>
</dbReference>
<dbReference type="OrthoDB" id="9795626at2"/>
<proteinExistence type="inferred from homology"/>
<dbReference type="EMBL" id="FNNF01000038">
    <property type="protein sequence ID" value="SDW71162.1"/>
    <property type="molecule type" value="Genomic_DNA"/>
</dbReference>
<organism evidence="6 7">
    <name type="scientific">Kandleria vitulina</name>
    <dbReference type="NCBI Taxonomy" id="1630"/>
    <lineage>
        <taxon>Bacteria</taxon>
        <taxon>Bacillati</taxon>
        <taxon>Bacillota</taxon>
        <taxon>Erysipelotrichia</taxon>
        <taxon>Erysipelotrichales</taxon>
        <taxon>Coprobacillaceae</taxon>
        <taxon>Kandleria</taxon>
    </lineage>
</organism>
<feature type="domain" description="Rad50/SbcC-type AAA" evidence="5">
    <location>
        <begin position="6"/>
        <end position="231"/>
    </location>
</feature>
<dbReference type="Pfam" id="PF13558">
    <property type="entry name" value="SbcC_Walker_B"/>
    <property type="match status" value="1"/>
</dbReference>
<dbReference type="PANTHER" id="PTHR32114:SF2">
    <property type="entry name" value="ABC TRANSPORTER ABCH.3"/>
    <property type="match status" value="1"/>
</dbReference>
<gene>
    <name evidence="6" type="ORF">SAMN04487759_1387</name>
</gene>
<feature type="coiled-coil region" evidence="4">
    <location>
        <begin position="585"/>
        <end position="689"/>
    </location>
</feature>
<keyword evidence="6" id="KW-0540">Nuclease</keyword>
<dbReference type="Pfam" id="PF13476">
    <property type="entry name" value="AAA_23"/>
    <property type="match status" value="1"/>
</dbReference>
<comment type="similarity">
    <text evidence="1">Belongs to the SMC family. SbcC subfamily.</text>
</comment>
<evidence type="ECO:0000259" key="5">
    <source>
        <dbReference type="Pfam" id="PF13476"/>
    </source>
</evidence>
<feature type="coiled-coil region" evidence="4">
    <location>
        <begin position="434"/>
        <end position="489"/>
    </location>
</feature>
<reference evidence="6 7" key="1">
    <citation type="submission" date="2016-10" db="EMBL/GenBank/DDBJ databases">
        <authorList>
            <person name="de Groot N.N."/>
        </authorList>
    </citation>
    <scope>NUCLEOTIDE SEQUENCE [LARGE SCALE GENOMIC DNA]</scope>
    <source>
        <strain evidence="6 7">S3b</strain>
    </source>
</reference>
<evidence type="ECO:0000256" key="4">
    <source>
        <dbReference type="SAM" id="Coils"/>
    </source>
</evidence>